<dbReference type="eggNOG" id="arCOG07496">
    <property type="taxonomic scope" value="Archaea"/>
</dbReference>
<dbReference type="EMBL" id="AOIK01000043">
    <property type="protein sequence ID" value="ELY83617.1"/>
    <property type="molecule type" value="Genomic_DNA"/>
</dbReference>
<gene>
    <name evidence="4" type="ORF">C485_17732</name>
</gene>
<reference evidence="4 5" key="1">
    <citation type="journal article" date="2014" name="PLoS Genet.">
        <title>Phylogenetically driven sequencing of extremely halophilic archaea reveals strategies for static and dynamic osmo-response.</title>
        <authorList>
            <person name="Becker E.A."/>
            <person name="Seitzer P.M."/>
            <person name="Tritt A."/>
            <person name="Larsen D."/>
            <person name="Krusor M."/>
            <person name="Yao A.I."/>
            <person name="Wu D."/>
            <person name="Madern D."/>
            <person name="Eisen J.A."/>
            <person name="Darling A.E."/>
            <person name="Facciotti M.T."/>
        </authorList>
    </citation>
    <scope>NUCLEOTIDE SEQUENCE [LARGE SCALE GENOMIC DNA]</scope>
    <source>
        <strain evidence="4 5">JCM 12890</strain>
    </source>
</reference>
<proteinExistence type="predicted"/>
<feature type="region of interest" description="Disordered" evidence="1">
    <location>
        <begin position="689"/>
        <end position="729"/>
    </location>
</feature>
<protein>
    <submittedName>
        <fullName evidence="4">Transfer complex protein</fullName>
    </submittedName>
</protein>
<feature type="domain" description="Helicase HerA central" evidence="3">
    <location>
        <begin position="446"/>
        <end position="623"/>
    </location>
</feature>
<dbReference type="Gene3D" id="3.40.50.300">
    <property type="entry name" value="P-loop containing nucleotide triphosphate hydrolases"/>
    <property type="match status" value="1"/>
</dbReference>
<keyword evidence="2" id="KW-1133">Transmembrane helix</keyword>
<accession>L9ZDE7</accession>
<dbReference type="PATRIC" id="fig|1227494.3.peg.3556"/>
<dbReference type="SUPFAM" id="SSF52540">
    <property type="entry name" value="P-loop containing nucleoside triphosphate hydrolases"/>
    <property type="match status" value="1"/>
</dbReference>
<evidence type="ECO:0000256" key="1">
    <source>
        <dbReference type="SAM" id="MobiDB-lite"/>
    </source>
</evidence>
<dbReference type="RefSeq" id="WP_007110761.1">
    <property type="nucleotide sequence ID" value="NZ_AOIK01000043.1"/>
</dbReference>
<organism evidence="4 5">
    <name type="scientific">Natrinema altunense (strain JCM 12890 / CGMCC 1.3731 / AJ2)</name>
    <dbReference type="NCBI Taxonomy" id="1227494"/>
    <lineage>
        <taxon>Archaea</taxon>
        <taxon>Methanobacteriati</taxon>
        <taxon>Methanobacteriota</taxon>
        <taxon>Stenosarchaea group</taxon>
        <taxon>Halobacteria</taxon>
        <taxon>Halobacteriales</taxon>
        <taxon>Natrialbaceae</taxon>
        <taxon>Natrinema</taxon>
    </lineage>
</organism>
<dbReference type="CDD" id="cd01127">
    <property type="entry name" value="TrwB_TraG_TraD_VirD4"/>
    <property type="match status" value="1"/>
</dbReference>
<evidence type="ECO:0000313" key="4">
    <source>
        <dbReference type="EMBL" id="ELY83617.1"/>
    </source>
</evidence>
<dbReference type="InterPro" id="IPR027417">
    <property type="entry name" value="P-loop_NTPase"/>
</dbReference>
<evidence type="ECO:0000259" key="3">
    <source>
        <dbReference type="Pfam" id="PF01935"/>
    </source>
</evidence>
<dbReference type="PANTHER" id="PTHR30121:SF6">
    <property type="entry name" value="SLR6007 PROTEIN"/>
    <property type="match status" value="1"/>
</dbReference>
<comment type="caution">
    <text evidence="4">The sequence shown here is derived from an EMBL/GenBank/DDBJ whole genome shotgun (WGS) entry which is preliminary data.</text>
</comment>
<keyword evidence="2" id="KW-0472">Membrane</keyword>
<keyword evidence="5" id="KW-1185">Reference proteome</keyword>
<sequence>MIDVRIPKPFTASSRFFGLFSGKDLARITTPTALVAGLHYPFTGTTQEIASITLVLIAGVIWAKWTPYGYKIDQLLYHALRWLTQKNKAEGRTIKEENEDHIVLEGSSIAGVIEIKPVNLESQTEAEQAAVHTVYQELLESLNYPIQVTSQQKPLDLSTHTQQVENTDSLGEYLEQDYLDHCQELASSDVTTTRHFLIIYVDADSRSTEILEDELNARVNEVLERLNTGDLSGKRLTGIELHQLAVNLDTIRPKPTPKYTETTEDEIGRYRRTVYLTEYPSTLPLAWPVRILQADAQVEVTQVIEPVNASKTVRKLQRLQEKLEAEINSLLSHGHRRTEKLESTLEDTQWFLNRLTDRKCQAVKHGVYITVTGETREECNQGFEKVCNRLDTNRVKYREPFLRTDQAYHSTSLHPLDTLDENQVTPTSSAAASISFATKTSGSETGTLYGTDTTDSSPILLDRYSWNAPHTVRIGATGSGKSYAEKLELLRTRLTNPRINIYILDPKNEYSHLTEALNGDTIQAGDKLEEHDTVAIQVPERGQQSNLDLLIKTVEELYRVTSQSKERSLVVIDEAHNLMRRQKGREILSQFIREARDTDTAVTLISQNAADFTEHQEGRAILDNTPAKIFTRHERVPDSVTQYFQLSQREKQDLLRLKTGTDAEYSEAILKVSNRIDTKISVNSTPSEHAIIENGETPKPTKTEEEEEEQVTEADLPVAAESNEAESQGEDWLDKTLQVHDLYYVAASLPIQILAVYISPIKIFSQGTLFLGYAVATLLLVSFLSGMGASYVHYQFNGGETPV</sequence>
<dbReference type="eggNOG" id="arCOG05935">
    <property type="taxonomic scope" value="Archaea"/>
</dbReference>
<dbReference type="InterPro" id="IPR002789">
    <property type="entry name" value="HerA_central"/>
</dbReference>
<dbReference type="PANTHER" id="PTHR30121">
    <property type="entry name" value="UNCHARACTERIZED PROTEIN YJGR-RELATED"/>
    <property type="match status" value="1"/>
</dbReference>
<dbReference type="Pfam" id="PF01935">
    <property type="entry name" value="DUF87"/>
    <property type="match status" value="1"/>
</dbReference>
<feature type="transmembrane region" description="Helical" evidence="2">
    <location>
        <begin position="742"/>
        <end position="758"/>
    </location>
</feature>
<name>L9ZDE7_NATA2</name>
<evidence type="ECO:0000313" key="5">
    <source>
        <dbReference type="Proteomes" id="UP000011511"/>
    </source>
</evidence>
<dbReference type="Proteomes" id="UP000011511">
    <property type="component" value="Unassembled WGS sequence"/>
</dbReference>
<evidence type="ECO:0000256" key="2">
    <source>
        <dbReference type="SAM" id="Phobius"/>
    </source>
</evidence>
<dbReference type="InterPro" id="IPR051162">
    <property type="entry name" value="T4SS_component"/>
</dbReference>
<keyword evidence="2" id="KW-0812">Transmembrane</keyword>
<feature type="transmembrane region" description="Helical" evidence="2">
    <location>
        <begin position="770"/>
        <end position="794"/>
    </location>
</feature>
<dbReference type="AlphaFoldDB" id="L9ZDE7"/>